<name>A0A5E4W1J6_9BURK</name>
<accession>A0A5E4W1J6</accession>
<proteinExistence type="predicted"/>
<dbReference type="AlphaFoldDB" id="A0A5E4W1J6"/>
<feature type="chain" id="PRO_5022941775" evidence="2">
    <location>
        <begin position="29"/>
        <end position="149"/>
    </location>
</feature>
<evidence type="ECO:0000313" key="4">
    <source>
        <dbReference type="Proteomes" id="UP000367825"/>
    </source>
</evidence>
<gene>
    <name evidence="3" type="ORF">PNO31109_02956</name>
</gene>
<evidence type="ECO:0000256" key="2">
    <source>
        <dbReference type="SAM" id="SignalP"/>
    </source>
</evidence>
<feature type="signal peptide" evidence="2">
    <location>
        <begin position="1"/>
        <end position="28"/>
    </location>
</feature>
<dbReference type="PROSITE" id="PS51257">
    <property type="entry name" value="PROKAR_LIPOPROTEIN"/>
    <property type="match status" value="1"/>
</dbReference>
<dbReference type="Proteomes" id="UP000367825">
    <property type="component" value="Unassembled WGS sequence"/>
</dbReference>
<evidence type="ECO:0000313" key="3">
    <source>
        <dbReference type="EMBL" id="VVE17546.1"/>
    </source>
</evidence>
<feature type="region of interest" description="Disordered" evidence="1">
    <location>
        <begin position="42"/>
        <end position="149"/>
    </location>
</feature>
<organism evidence="3 4">
    <name type="scientific">Pandoraea nosoerga</name>
    <dbReference type="NCBI Taxonomy" id="2508296"/>
    <lineage>
        <taxon>Bacteria</taxon>
        <taxon>Pseudomonadati</taxon>
        <taxon>Pseudomonadota</taxon>
        <taxon>Betaproteobacteria</taxon>
        <taxon>Burkholderiales</taxon>
        <taxon>Burkholderiaceae</taxon>
        <taxon>Pandoraea</taxon>
    </lineage>
</organism>
<keyword evidence="2" id="KW-0732">Signal</keyword>
<dbReference type="RefSeq" id="WP_150556237.1">
    <property type="nucleotide sequence ID" value="NZ_CABPSC010000011.1"/>
</dbReference>
<keyword evidence="4" id="KW-1185">Reference proteome</keyword>
<reference evidence="3 4" key="1">
    <citation type="submission" date="2019-08" db="EMBL/GenBank/DDBJ databases">
        <authorList>
            <person name="Peeters C."/>
        </authorList>
    </citation>
    <scope>NUCLEOTIDE SEQUENCE [LARGE SCALE GENOMIC DNA]</scope>
    <source>
        <strain evidence="3 4">LMG 31109</strain>
    </source>
</reference>
<evidence type="ECO:0000256" key="1">
    <source>
        <dbReference type="SAM" id="MobiDB-lite"/>
    </source>
</evidence>
<dbReference type="OrthoDB" id="8942764at2"/>
<feature type="compositionally biased region" description="Basic and acidic residues" evidence="1">
    <location>
        <begin position="80"/>
        <end position="89"/>
    </location>
</feature>
<protein>
    <submittedName>
        <fullName evidence="3">Uncharacterized protein</fullName>
    </submittedName>
</protein>
<dbReference type="EMBL" id="CABPSC010000011">
    <property type="protein sequence ID" value="VVE17546.1"/>
    <property type="molecule type" value="Genomic_DNA"/>
</dbReference>
<sequence length="149" mass="15340">MTRNLSTRALLCVCLGAASACVAGPAAAQSYLQSGELNSIRQSNQSAGDGAPGIALTPPAPRQERPTGVGAQFGQGMAQGERDMLRQREMSAASSMQMRELADPQRSPPGRFPGEPAHAQGSISFDGQGATACRKDPVSGQVQCGALGR</sequence>